<evidence type="ECO:0000256" key="8">
    <source>
        <dbReference type="SAM" id="Phobius"/>
    </source>
</evidence>
<feature type="transmembrane region" description="Helical" evidence="8">
    <location>
        <begin position="59"/>
        <end position="81"/>
    </location>
</feature>
<comment type="subcellular location">
    <subcellularLocation>
        <location evidence="1">Cell membrane</location>
    </subcellularLocation>
</comment>
<evidence type="ECO:0000259" key="9">
    <source>
        <dbReference type="Pfam" id="PF18967"/>
    </source>
</evidence>
<evidence type="ECO:0000313" key="11">
    <source>
        <dbReference type="Proteomes" id="UP000255355"/>
    </source>
</evidence>
<feature type="domain" description="Pycsar effector protein" evidence="9">
    <location>
        <begin position="17"/>
        <end position="159"/>
    </location>
</feature>
<keyword evidence="6" id="KW-0051">Antiviral defense</keyword>
<evidence type="ECO:0000256" key="4">
    <source>
        <dbReference type="ARBA" id="ARBA00022741"/>
    </source>
</evidence>
<name>A0A370HC55_9NOCA</name>
<dbReference type="Pfam" id="PF18967">
    <property type="entry name" value="PycTM"/>
    <property type="match status" value="1"/>
</dbReference>
<feature type="transmembrane region" description="Helical" evidence="8">
    <location>
        <begin position="138"/>
        <end position="159"/>
    </location>
</feature>
<evidence type="ECO:0000256" key="5">
    <source>
        <dbReference type="ARBA" id="ARBA00022989"/>
    </source>
</evidence>
<dbReference type="RefSeq" id="WP_068016116.1">
    <property type="nucleotide sequence ID" value="NZ_QQAZ01000002.1"/>
</dbReference>
<feature type="transmembrane region" description="Helical" evidence="8">
    <location>
        <begin position="35"/>
        <end position="53"/>
    </location>
</feature>
<reference evidence="10 11" key="1">
    <citation type="submission" date="2018-07" db="EMBL/GenBank/DDBJ databases">
        <title>Genomic Encyclopedia of Type Strains, Phase IV (KMG-IV): sequencing the most valuable type-strain genomes for metagenomic binning, comparative biology and taxonomic classification.</title>
        <authorList>
            <person name="Goeker M."/>
        </authorList>
    </citation>
    <scope>NUCLEOTIDE SEQUENCE [LARGE SCALE GENOMIC DNA]</scope>
    <source>
        <strain evidence="10 11">DSM 44952</strain>
    </source>
</reference>
<keyword evidence="3 8" id="KW-0812">Transmembrane</keyword>
<evidence type="ECO:0000256" key="3">
    <source>
        <dbReference type="ARBA" id="ARBA00022692"/>
    </source>
</evidence>
<accession>A0A370HC55</accession>
<proteinExistence type="predicted"/>
<gene>
    <name evidence="10" type="ORF">DFR68_10275</name>
</gene>
<dbReference type="OrthoDB" id="4554326at2"/>
<keyword evidence="7 8" id="KW-0472">Membrane</keyword>
<dbReference type="Proteomes" id="UP000255355">
    <property type="component" value="Unassembled WGS sequence"/>
</dbReference>
<keyword evidence="5 8" id="KW-1133">Transmembrane helix</keyword>
<dbReference type="AlphaFoldDB" id="A0A370HC55"/>
<comment type="caution">
    <text evidence="10">The sequence shown here is derived from an EMBL/GenBank/DDBJ whole genome shotgun (WGS) entry which is preliminary data.</text>
</comment>
<dbReference type="InterPro" id="IPR043760">
    <property type="entry name" value="PycTM_dom"/>
</dbReference>
<evidence type="ECO:0000256" key="2">
    <source>
        <dbReference type="ARBA" id="ARBA00022475"/>
    </source>
</evidence>
<keyword evidence="11" id="KW-1185">Reference proteome</keyword>
<evidence type="ECO:0000313" key="10">
    <source>
        <dbReference type="EMBL" id="RDI53955.1"/>
    </source>
</evidence>
<keyword evidence="2" id="KW-1003">Cell membrane</keyword>
<protein>
    <recommendedName>
        <fullName evidence="9">Pycsar effector protein domain-containing protein</fullName>
    </recommendedName>
</protein>
<organism evidence="10 11">
    <name type="scientific">Nocardia mexicana</name>
    <dbReference type="NCBI Taxonomy" id="279262"/>
    <lineage>
        <taxon>Bacteria</taxon>
        <taxon>Bacillati</taxon>
        <taxon>Actinomycetota</taxon>
        <taxon>Actinomycetes</taxon>
        <taxon>Mycobacteriales</taxon>
        <taxon>Nocardiaceae</taxon>
        <taxon>Nocardia</taxon>
    </lineage>
</organism>
<evidence type="ECO:0000256" key="7">
    <source>
        <dbReference type="ARBA" id="ARBA00023136"/>
    </source>
</evidence>
<evidence type="ECO:0000256" key="1">
    <source>
        <dbReference type="ARBA" id="ARBA00004236"/>
    </source>
</evidence>
<dbReference type="EMBL" id="QQAZ01000002">
    <property type="protein sequence ID" value="RDI53955.1"/>
    <property type="molecule type" value="Genomic_DNA"/>
</dbReference>
<keyword evidence="4" id="KW-0547">Nucleotide-binding</keyword>
<evidence type="ECO:0000256" key="6">
    <source>
        <dbReference type="ARBA" id="ARBA00023118"/>
    </source>
</evidence>
<sequence length="164" mass="17875">MMIRTKQLGPADDLDSALRTISEFSRVIVAADTKLGLLLTANGFALMGLVTAGRRPMNVVMSSMATVLEMLLIVCMGYLAVTLRPSLRGAGAGNWFCFPTFPAELSARPAVPVLADHAWRQAAVLAEIAQHKYRRFGLALRWSAITLVVFLVWFTALLLGRTVV</sequence>